<evidence type="ECO:0000313" key="9">
    <source>
        <dbReference type="EMBL" id="CAB3990078.1"/>
    </source>
</evidence>
<dbReference type="GO" id="GO:0005886">
    <property type="term" value="C:plasma membrane"/>
    <property type="evidence" value="ECO:0007669"/>
    <property type="project" value="UniProtKB-SubCell"/>
</dbReference>
<comment type="subcellular location">
    <subcellularLocation>
        <location evidence="7">Cell membrane</location>
    </subcellularLocation>
    <subcellularLocation>
        <location evidence="7">Cytoplasm</location>
    </subcellularLocation>
</comment>
<feature type="compositionally biased region" description="Basic residues" evidence="8">
    <location>
        <begin position="328"/>
        <end position="340"/>
    </location>
</feature>
<feature type="region of interest" description="Disordered" evidence="8">
    <location>
        <begin position="228"/>
        <end position="248"/>
    </location>
</feature>
<dbReference type="Gene3D" id="1.10.238.10">
    <property type="entry name" value="EF-hand"/>
    <property type="match status" value="1"/>
</dbReference>
<feature type="region of interest" description="Disordered" evidence="8">
    <location>
        <begin position="276"/>
        <end position="379"/>
    </location>
</feature>
<sequence>MGKRYSRPSIQAWISRESPEGGCVIINDTSSQTRLLEEILKQKRTVTSYEGYLVNEEDNLDPGVLTDHQSSKNGKSVESFPIEIVDLPAEPDGKQIDIHFVREGNIDNTTHTSVKPEDIDCGVSIRSMSSDRQQWSFSLYNFEDNGRISKEDLTNLVKSIYDALGKSVDKANKKNSHDAVKKVKVHISLSKEKSSREMRGAAVVPRREVVVGAEDHAAETEKQLERLKLRESSSSQEAVAKKSKRRKEACSTVQVLNNDLGNGRLPSAKCKCCSRENKKKSLGQTEKNSNLLADKPNIPARRKTEPGGCFAQEQKPGQELAQLTEKKLKSRPQRRTRRRSASPGGHMSGGYVSPGVHSSGNHSPVGQLSGYNSPVPIGTRRDVPLDPSYAYHAEENNYVYMHAAPRQTPFEEPKNPRRHKSKHRRPRDGGEKPSGIPSYSGSSAIVHRHEHVHHHYHHYGEKR</sequence>
<comment type="similarity">
    <text evidence="1 7">Belongs to the NKD family.</text>
</comment>
<keyword evidence="6" id="KW-0472">Membrane</keyword>
<dbReference type="Proteomes" id="UP001152795">
    <property type="component" value="Unassembled WGS sequence"/>
</dbReference>
<dbReference type="PANTHER" id="PTHR22611:SF9">
    <property type="entry name" value="PROTEIN NAKED CUTICLE"/>
    <property type="match status" value="1"/>
</dbReference>
<keyword evidence="2 7" id="KW-1003">Cell membrane</keyword>
<reference evidence="9" key="1">
    <citation type="submission" date="2020-04" db="EMBL/GenBank/DDBJ databases">
        <authorList>
            <person name="Alioto T."/>
            <person name="Alioto T."/>
            <person name="Gomez Garrido J."/>
        </authorList>
    </citation>
    <scope>NUCLEOTIDE SEQUENCE</scope>
    <source>
        <strain evidence="9">A484AB</strain>
    </source>
</reference>
<protein>
    <recommendedName>
        <fullName evidence="7">Protein naked cuticle homolog</fullName>
    </recommendedName>
</protein>
<evidence type="ECO:0000256" key="2">
    <source>
        <dbReference type="ARBA" id="ARBA00022475"/>
    </source>
</evidence>
<feature type="compositionally biased region" description="Basic residues" evidence="8">
    <location>
        <begin position="446"/>
        <end position="457"/>
    </location>
</feature>
<dbReference type="GO" id="GO:0016055">
    <property type="term" value="P:Wnt signaling pathway"/>
    <property type="evidence" value="ECO:0007669"/>
    <property type="project" value="UniProtKB-UniRule"/>
</dbReference>
<accession>A0A6S7GDK1</accession>
<dbReference type="AlphaFoldDB" id="A0A6S7GDK1"/>
<feature type="compositionally biased region" description="Basic residues" evidence="8">
    <location>
        <begin position="416"/>
        <end position="426"/>
    </location>
</feature>
<keyword evidence="5" id="KW-0479">Metal-binding</keyword>
<evidence type="ECO:0000256" key="5">
    <source>
        <dbReference type="ARBA" id="ARBA00022723"/>
    </source>
</evidence>
<dbReference type="EMBL" id="CACRXK020001597">
    <property type="protein sequence ID" value="CAB3990078.1"/>
    <property type="molecule type" value="Genomic_DNA"/>
</dbReference>
<dbReference type="PANTHER" id="PTHR22611">
    <property type="entry name" value="PROTEIN NAKED CUTICLE"/>
    <property type="match status" value="1"/>
</dbReference>
<feature type="region of interest" description="Disordered" evidence="8">
    <location>
        <begin position="406"/>
        <end position="463"/>
    </location>
</feature>
<gene>
    <name evidence="9" type="ORF">PACLA_8A085269</name>
</gene>
<comment type="caution">
    <text evidence="9">The sequence shown here is derived from an EMBL/GenBank/DDBJ whole genome shotgun (WGS) entry which is preliminary data.</text>
</comment>
<feature type="compositionally biased region" description="Polar residues" evidence="8">
    <location>
        <begin position="282"/>
        <end position="291"/>
    </location>
</feature>
<evidence type="ECO:0000313" key="10">
    <source>
        <dbReference type="Proteomes" id="UP001152795"/>
    </source>
</evidence>
<dbReference type="GO" id="GO:0046872">
    <property type="term" value="F:metal ion binding"/>
    <property type="evidence" value="ECO:0007669"/>
    <property type="project" value="UniProtKB-KW"/>
</dbReference>
<keyword evidence="10" id="KW-1185">Reference proteome</keyword>
<feature type="compositionally biased region" description="Polar residues" evidence="8">
    <location>
        <begin position="356"/>
        <end position="372"/>
    </location>
</feature>
<keyword evidence="4 7" id="KW-0879">Wnt signaling pathway</keyword>
<dbReference type="SUPFAM" id="SSF47473">
    <property type="entry name" value="EF-hand"/>
    <property type="match status" value="1"/>
</dbReference>
<proteinExistence type="inferred from homology"/>
<evidence type="ECO:0000256" key="8">
    <source>
        <dbReference type="SAM" id="MobiDB-lite"/>
    </source>
</evidence>
<dbReference type="InterPro" id="IPR040140">
    <property type="entry name" value="Nkd-like"/>
</dbReference>
<organism evidence="9 10">
    <name type="scientific">Paramuricea clavata</name>
    <name type="common">Red gorgonian</name>
    <name type="synonym">Violescent sea-whip</name>
    <dbReference type="NCBI Taxonomy" id="317549"/>
    <lineage>
        <taxon>Eukaryota</taxon>
        <taxon>Metazoa</taxon>
        <taxon>Cnidaria</taxon>
        <taxon>Anthozoa</taxon>
        <taxon>Octocorallia</taxon>
        <taxon>Malacalcyonacea</taxon>
        <taxon>Plexauridae</taxon>
        <taxon>Paramuricea</taxon>
    </lineage>
</organism>
<dbReference type="GO" id="GO:0090090">
    <property type="term" value="P:negative regulation of canonical Wnt signaling pathway"/>
    <property type="evidence" value="ECO:0007669"/>
    <property type="project" value="UniProtKB-ARBA"/>
</dbReference>
<dbReference type="GO" id="GO:0005737">
    <property type="term" value="C:cytoplasm"/>
    <property type="evidence" value="ECO:0007669"/>
    <property type="project" value="UniProtKB-SubCell"/>
</dbReference>
<comment type="function">
    <text evidence="7">Cell autonomous antagonist of the canonical Wnt signaling pathway.</text>
</comment>
<name>A0A6S7GDK1_PARCT</name>
<evidence type="ECO:0000256" key="3">
    <source>
        <dbReference type="ARBA" id="ARBA00022490"/>
    </source>
</evidence>
<evidence type="ECO:0000256" key="7">
    <source>
        <dbReference type="RuleBase" id="RU367060"/>
    </source>
</evidence>
<evidence type="ECO:0000256" key="6">
    <source>
        <dbReference type="ARBA" id="ARBA00023136"/>
    </source>
</evidence>
<evidence type="ECO:0000256" key="1">
    <source>
        <dbReference type="ARBA" id="ARBA00007081"/>
    </source>
</evidence>
<dbReference type="OrthoDB" id="5953812at2759"/>
<keyword evidence="3" id="KW-0963">Cytoplasm</keyword>
<evidence type="ECO:0000256" key="4">
    <source>
        <dbReference type="ARBA" id="ARBA00022687"/>
    </source>
</evidence>
<dbReference type="InterPro" id="IPR011992">
    <property type="entry name" value="EF-hand-dom_pair"/>
</dbReference>